<evidence type="ECO:0000313" key="2">
    <source>
        <dbReference type="Proteomes" id="UP000308054"/>
    </source>
</evidence>
<name>A0A4S2H2S1_9PROT</name>
<dbReference type="InterPro" id="IPR027417">
    <property type="entry name" value="P-loop_NTPase"/>
</dbReference>
<reference evidence="1 2" key="1">
    <citation type="journal article" date="2017" name="Int. J. Syst. Evol. Microbiol.">
        <title>Marinicauda algicola sp. nov., isolated from a marine red alga Rhodosorus marinus.</title>
        <authorList>
            <person name="Jeong S.E."/>
            <person name="Jeon S.H."/>
            <person name="Chun B.H."/>
            <person name="Kim D.W."/>
            <person name="Jeon C.O."/>
        </authorList>
    </citation>
    <scope>NUCLEOTIDE SEQUENCE [LARGE SCALE GENOMIC DNA]</scope>
    <source>
        <strain evidence="1 2">JCM 31718</strain>
    </source>
</reference>
<dbReference type="SUPFAM" id="SSF52540">
    <property type="entry name" value="P-loop containing nucleoside triphosphate hydrolases"/>
    <property type="match status" value="1"/>
</dbReference>
<sequence length="161" mass="18790">MARPDLHLLTGLPYSGKSTRAKRLLELLPDAFVFAVDPLLHERARLEGRSYHAVWETHFKQAEREMRARLSGALDARRPVIWDQLNLTRRTRATILRRVPADYKRHCHYVLCSDREEVQRRREARPEQPIAPRVYAGMESSFETPDMSEGFDTFEMVDTAL</sequence>
<protein>
    <submittedName>
        <fullName evidence="1">Uncharacterized protein</fullName>
    </submittedName>
</protein>
<proteinExistence type="predicted"/>
<dbReference type="Proteomes" id="UP000308054">
    <property type="component" value="Unassembled WGS sequence"/>
</dbReference>
<dbReference type="OrthoDB" id="2639622at2"/>
<dbReference type="Gene3D" id="3.40.50.300">
    <property type="entry name" value="P-loop containing nucleotide triphosphate hydrolases"/>
    <property type="match status" value="1"/>
</dbReference>
<comment type="caution">
    <text evidence="1">The sequence shown here is derived from an EMBL/GenBank/DDBJ whole genome shotgun (WGS) entry which is preliminary data.</text>
</comment>
<keyword evidence="2" id="KW-1185">Reference proteome</keyword>
<accession>A0A4S2H2S1</accession>
<dbReference type="EMBL" id="SRXW01000001">
    <property type="protein sequence ID" value="TGY89638.1"/>
    <property type="molecule type" value="Genomic_DNA"/>
</dbReference>
<organism evidence="1 2">
    <name type="scientific">Marinicauda algicola</name>
    <dbReference type="NCBI Taxonomy" id="2029849"/>
    <lineage>
        <taxon>Bacteria</taxon>
        <taxon>Pseudomonadati</taxon>
        <taxon>Pseudomonadota</taxon>
        <taxon>Alphaproteobacteria</taxon>
        <taxon>Maricaulales</taxon>
        <taxon>Maricaulaceae</taxon>
        <taxon>Marinicauda</taxon>
    </lineage>
</organism>
<dbReference type="AlphaFoldDB" id="A0A4S2H2S1"/>
<dbReference type="PIRSF" id="PIRSF037081">
    <property type="entry name" value="P-loop_All4644_prd"/>
    <property type="match status" value="1"/>
</dbReference>
<dbReference type="Pfam" id="PF13671">
    <property type="entry name" value="AAA_33"/>
    <property type="match status" value="1"/>
</dbReference>
<evidence type="ECO:0000313" key="1">
    <source>
        <dbReference type="EMBL" id="TGY89638.1"/>
    </source>
</evidence>
<dbReference type="InterPro" id="IPR017101">
    <property type="entry name" value="P-loop_ATP/GTP-bd_All4644_prd"/>
</dbReference>
<gene>
    <name evidence="1" type="ORF">E5163_00385</name>
</gene>
<dbReference type="RefSeq" id="WP_135994137.1">
    <property type="nucleotide sequence ID" value="NZ_CP071057.1"/>
</dbReference>